<evidence type="ECO:0000313" key="1">
    <source>
        <dbReference type="EMBL" id="KAB6079470.1"/>
    </source>
</evidence>
<protein>
    <recommendedName>
        <fullName evidence="3">Kinase</fullName>
    </recommendedName>
</protein>
<dbReference type="AlphaFoldDB" id="A0A7J5NTP8"/>
<reference evidence="1 2" key="1">
    <citation type="journal article" date="2019" name="Nat. Med.">
        <title>A library of human gut bacterial isolates paired with longitudinal multiomics data enables mechanistic microbiome research.</title>
        <authorList>
            <person name="Poyet M."/>
            <person name="Groussin M."/>
            <person name="Gibbons S.M."/>
            <person name="Avila-Pacheco J."/>
            <person name="Jiang X."/>
            <person name="Kearney S.M."/>
            <person name="Perrotta A.R."/>
            <person name="Berdy B."/>
            <person name="Zhao S."/>
            <person name="Lieberman T.D."/>
            <person name="Swanson P.K."/>
            <person name="Smith M."/>
            <person name="Roesemann S."/>
            <person name="Alexander J.E."/>
            <person name="Rich S.A."/>
            <person name="Livny J."/>
            <person name="Vlamakis H."/>
            <person name="Clish C."/>
            <person name="Bullock K."/>
            <person name="Deik A."/>
            <person name="Scott J."/>
            <person name="Pierce K.A."/>
            <person name="Xavier R.J."/>
            <person name="Alm E.J."/>
        </authorList>
    </citation>
    <scope>NUCLEOTIDE SEQUENCE [LARGE SCALE GENOMIC DNA]</scope>
    <source>
        <strain evidence="1 2">BIOML-A74</strain>
    </source>
</reference>
<evidence type="ECO:0000313" key="2">
    <source>
        <dbReference type="Proteomes" id="UP000435059"/>
    </source>
</evidence>
<comment type="caution">
    <text evidence="1">The sequence shown here is derived from an EMBL/GenBank/DDBJ whole genome shotgun (WGS) entry which is preliminary data.</text>
</comment>
<proteinExistence type="predicted"/>
<accession>A0A7J5NTP8</accession>
<dbReference type="EMBL" id="WDES01000089">
    <property type="protein sequence ID" value="KAB6079470.1"/>
    <property type="molecule type" value="Genomic_DNA"/>
</dbReference>
<gene>
    <name evidence="1" type="ORF">GA574_28100</name>
</gene>
<evidence type="ECO:0008006" key="3">
    <source>
        <dbReference type="Google" id="ProtNLM"/>
    </source>
</evidence>
<organism evidence="1 2">
    <name type="scientific">Bacteroides xylanisolvens</name>
    <dbReference type="NCBI Taxonomy" id="371601"/>
    <lineage>
        <taxon>Bacteria</taxon>
        <taxon>Pseudomonadati</taxon>
        <taxon>Bacteroidota</taxon>
        <taxon>Bacteroidia</taxon>
        <taxon>Bacteroidales</taxon>
        <taxon>Bacteroidaceae</taxon>
        <taxon>Bacteroides</taxon>
    </lineage>
</organism>
<dbReference type="Proteomes" id="UP000435059">
    <property type="component" value="Unassembled WGS sequence"/>
</dbReference>
<keyword evidence="2" id="KW-1185">Reference proteome</keyword>
<name>A0A7J5NTP8_9BACE</name>
<sequence>MEYYGKILCISYKDLTYDDRPVIREDGKADYSKSRALRGHHPSMLSMEELAPIMSVPNYKKLAAKKEINVVRPGKGLGSYALVEIATMPLRFQERIKLKYGDMKEDVIRNWLGSHYHIDAKARDFYTRFRFDNGDTLPPEHIQEYTVNASVIEAVMRAMEDATFMRKAMKAGPVNWGELAGAISYYQAEFGHTLPVSSNRFKKRVNDFKANGYESLISRKFMNQNRRKVTYDIERLLLSIDAQPEQPFNTTVWEQYNMFVQGDLELYDPETGEVLNPADFTDKDGNPLVLSPATVANYLNNPKNKALRAKLHMSQWDFNNAYRPYHLRSIGEFSLSKVSLDDRDLPRPMKDGNRVKAYYAYDVVSGAVVGYAYNRYKTTELFLDCMRNMFQTLDRNGMYIPAELEVEHHLVSDFADGLMQAGTVFPLIRWCNPGNSREKRAEHKNREKKYGVEKRTQVGIGRWWAKLEANRPKEEKVYDEKNNTYKVKTYSYEELVADDIRAIQTFNAQPHPNQKRYLGMSRWDVLCAHQNPNLAPWDKAVLYRFIGQHTETTIRQNTYCTVMYNQYGLPSPEIIEKLEPRNYKVDAYYLPDADGTINEVYIYQNGRYIATCKPVARYNENTAEQTEYDKAAYTEQSKYVAQFDKMMKDGKIKRVGILAKEEAKLITEVQAEAVPLPTQTEEEDYSAYMDISAFEHDAVAKI</sequence>
<dbReference type="RefSeq" id="WP_151855995.1">
    <property type="nucleotide sequence ID" value="NZ_WDES01000089.1"/>
</dbReference>